<evidence type="ECO:0000256" key="5">
    <source>
        <dbReference type="ARBA" id="ARBA00023027"/>
    </source>
</evidence>
<dbReference type="InterPro" id="IPR006168">
    <property type="entry name" value="G3P_DH_NAD-dep"/>
</dbReference>
<evidence type="ECO:0000256" key="8">
    <source>
        <dbReference type="ARBA" id="ARBA00023264"/>
    </source>
</evidence>
<keyword evidence="5 9" id="KW-0520">NAD</keyword>
<comment type="catalytic activity">
    <reaction evidence="10">
        <text>sn-glycerol 3-phosphate + NADP(+) = dihydroxyacetone phosphate + NADPH + H(+)</text>
        <dbReference type="Rhea" id="RHEA:11096"/>
        <dbReference type="ChEBI" id="CHEBI:15378"/>
        <dbReference type="ChEBI" id="CHEBI:57597"/>
        <dbReference type="ChEBI" id="CHEBI:57642"/>
        <dbReference type="ChEBI" id="CHEBI:57783"/>
        <dbReference type="ChEBI" id="CHEBI:58349"/>
        <dbReference type="EC" id="1.1.1.94"/>
    </reaction>
</comment>
<dbReference type="NCBIfam" id="NF000942">
    <property type="entry name" value="PRK00094.1-4"/>
    <property type="match status" value="1"/>
</dbReference>
<evidence type="ECO:0000256" key="7">
    <source>
        <dbReference type="ARBA" id="ARBA00023209"/>
    </source>
</evidence>
<dbReference type="PIRSF" id="PIRSF000114">
    <property type="entry name" value="Glycerol-3-P_dh"/>
    <property type="match status" value="1"/>
</dbReference>
<name>A0ABX1ZVT0_9BACL</name>
<evidence type="ECO:0000259" key="11">
    <source>
        <dbReference type="Pfam" id="PF01210"/>
    </source>
</evidence>
<evidence type="ECO:0000256" key="6">
    <source>
        <dbReference type="ARBA" id="ARBA00023098"/>
    </source>
</evidence>
<comment type="similarity">
    <text evidence="1 9">Belongs to the NAD-dependent glycerol-3-phosphate dehydrogenase family.</text>
</comment>
<organism evidence="13 14">
    <name type="scientific">Paenibacillus planticolens</name>
    <dbReference type="NCBI Taxonomy" id="2654976"/>
    <lineage>
        <taxon>Bacteria</taxon>
        <taxon>Bacillati</taxon>
        <taxon>Bacillota</taxon>
        <taxon>Bacilli</taxon>
        <taxon>Bacillales</taxon>
        <taxon>Paenibacillaceae</taxon>
        <taxon>Paenibacillus</taxon>
    </lineage>
</organism>
<feature type="domain" description="Glycerol-3-phosphate dehydrogenase NAD-dependent C-terminal" evidence="12">
    <location>
        <begin position="175"/>
        <end position="305"/>
    </location>
</feature>
<keyword evidence="4 9" id="KW-0560">Oxidoreductase</keyword>
<dbReference type="InterPro" id="IPR006109">
    <property type="entry name" value="G3P_DH_NAD-dep_C"/>
</dbReference>
<dbReference type="InterPro" id="IPR013328">
    <property type="entry name" value="6PGD_dom2"/>
</dbReference>
<comment type="caution">
    <text evidence="13">The sequence shown here is derived from an EMBL/GenBank/DDBJ whole genome shotgun (WGS) entry which is preliminary data.</text>
</comment>
<keyword evidence="6" id="KW-0443">Lipid metabolism</keyword>
<dbReference type="EMBL" id="WHNZ01000075">
    <property type="protein sequence ID" value="NOV03983.1"/>
    <property type="molecule type" value="Genomic_DNA"/>
</dbReference>
<keyword evidence="2" id="KW-0444">Lipid biosynthesis</keyword>
<evidence type="ECO:0000256" key="3">
    <source>
        <dbReference type="ARBA" id="ARBA00022857"/>
    </source>
</evidence>
<keyword evidence="8" id="KW-1208">Phospholipid metabolism</keyword>
<evidence type="ECO:0000313" key="14">
    <source>
        <dbReference type="Proteomes" id="UP000618579"/>
    </source>
</evidence>
<dbReference type="NCBIfam" id="NF000940">
    <property type="entry name" value="PRK00094.1-2"/>
    <property type="match status" value="1"/>
</dbReference>
<dbReference type="PANTHER" id="PTHR11728:SF1">
    <property type="entry name" value="GLYCEROL-3-PHOSPHATE DEHYDROGENASE [NAD(+)] 2, CHLOROPLASTIC"/>
    <property type="match status" value="1"/>
</dbReference>
<keyword evidence="3" id="KW-0521">NADP</keyword>
<protein>
    <recommendedName>
        <fullName evidence="10">Glycerol-3-phosphate dehydrogenase</fullName>
        <ecNumber evidence="10">1.1.1.94</ecNumber>
    </recommendedName>
</protein>
<dbReference type="GO" id="GO:0047952">
    <property type="term" value="F:glycerol-3-phosphate dehydrogenase [NAD(P)+] activity"/>
    <property type="evidence" value="ECO:0007669"/>
    <property type="project" value="UniProtKB-EC"/>
</dbReference>
<dbReference type="Pfam" id="PF07479">
    <property type="entry name" value="NAD_Gly3P_dh_C"/>
    <property type="match status" value="1"/>
</dbReference>
<dbReference type="InterPro" id="IPR008927">
    <property type="entry name" value="6-PGluconate_DH-like_C_sf"/>
</dbReference>
<evidence type="ECO:0000256" key="4">
    <source>
        <dbReference type="ARBA" id="ARBA00023002"/>
    </source>
</evidence>
<dbReference type="InterPro" id="IPR011128">
    <property type="entry name" value="G3P_DH_NAD-dep_N"/>
</dbReference>
<dbReference type="PROSITE" id="PS00957">
    <property type="entry name" value="NAD_G3PDH"/>
    <property type="match status" value="1"/>
</dbReference>
<dbReference type="SUPFAM" id="SSF51735">
    <property type="entry name" value="NAD(P)-binding Rossmann-fold domains"/>
    <property type="match status" value="1"/>
</dbReference>
<evidence type="ECO:0000256" key="2">
    <source>
        <dbReference type="ARBA" id="ARBA00022516"/>
    </source>
</evidence>
<dbReference type="PRINTS" id="PR00077">
    <property type="entry name" value="GPDHDRGNASE"/>
</dbReference>
<keyword evidence="7" id="KW-0594">Phospholipid biosynthesis</keyword>
<accession>A0ABX1ZVT0</accession>
<dbReference type="SUPFAM" id="SSF48179">
    <property type="entry name" value="6-phosphogluconate dehydrogenase C-terminal domain-like"/>
    <property type="match status" value="1"/>
</dbReference>
<gene>
    <name evidence="13" type="ORF">GC097_28765</name>
</gene>
<feature type="domain" description="Glycerol-3-phosphate dehydrogenase NAD-dependent N-terminal" evidence="11">
    <location>
        <begin position="3"/>
        <end position="154"/>
    </location>
</feature>
<keyword evidence="14" id="KW-1185">Reference proteome</keyword>
<dbReference type="PANTHER" id="PTHR11728">
    <property type="entry name" value="GLYCEROL-3-PHOSPHATE DEHYDROGENASE"/>
    <property type="match status" value="1"/>
</dbReference>
<dbReference type="InterPro" id="IPR036291">
    <property type="entry name" value="NAD(P)-bd_dom_sf"/>
</dbReference>
<proteinExistence type="inferred from homology"/>
<evidence type="ECO:0000256" key="9">
    <source>
        <dbReference type="RuleBase" id="RU000437"/>
    </source>
</evidence>
<dbReference type="Pfam" id="PF01210">
    <property type="entry name" value="NAD_Gly3P_dh_N"/>
    <property type="match status" value="1"/>
</dbReference>
<reference evidence="13 14" key="1">
    <citation type="submission" date="2019-10" db="EMBL/GenBank/DDBJ databases">
        <title>Description of Paenibacillus pedi sp. nov.</title>
        <authorList>
            <person name="Carlier A."/>
            <person name="Qi S."/>
        </authorList>
    </citation>
    <scope>NUCLEOTIDE SEQUENCE [LARGE SCALE GENOMIC DNA]</scope>
    <source>
        <strain evidence="13 14">LMG 31457</strain>
    </source>
</reference>
<sequence length="320" mass="35525">MRVTVLGCGRWGSFLSWYANKIGHEVMLWGREESKNYQNIVHNRTNEYLRLPQDIRLTNGIVDAIQFSDIIFIAISAQELRGFAKQLNSMEIANKTFVLCMKGLEMESGKRLSQVFIEEIHSSVNLAIWVGPGHVQDFVQDIPNCMVIDSDNVNTTKLLVDSLGSETIRFYYGQDLLGNEIGAAAKNVIGIAAGMLDGLGYASLKGALMARGTKEIARLVKTMGGNELTIYGLGHLGDYEATVFSKHSHNRRFGEALVKKETFEKLAEGAATVKALLRLSTKYDVDLPICEAVDSVISEGNDPKEQLIKLFMRPVKFESI</sequence>
<dbReference type="EC" id="1.1.1.94" evidence="10"/>
<evidence type="ECO:0000313" key="13">
    <source>
        <dbReference type="EMBL" id="NOV03983.1"/>
    </source>
</evidence>
<dbReference type="Gene3D" id="3.40.50.720">
    <property type="entry name" value="NAD(P)-binding Rossmann-like Domain"/>
    <property type="match status" value="1"/>
</dbReference>
<evidence type="ECO:0000259" key="12">
    <source>
        <dbReference type="Pfam" id="PF07479"/>
    </source>
</evidence>
<dbReference type="Proteomes" id="UP000618579">
    <property type="component" value="Unassembled WGS sequence"/>
</dbReference>
<dbReference type="Gene3D" id="1.10.1040.10">
    <property type="entry name" value="N-(1-d-carboxylethyl)-l-norvaline Dehydrogenase, domain 2"/>
    <property type="match status" value="1"/>
</dbReference>
<dbReference type="RefSeq" id="WP_171686794.1">
    <property type="nucleotide sequence ID" value="NZ_WHNZ01000075.1"/>
</dbReference>
<evidence type="ECO:0000256" key="1">
    <source>
        <dbReference type="ARBA" id="ARBA00011009"/>
    </source>
</evidence>
<evidence type="ECO:0000256" key="10">
    <source>
        <dbReference type="RuleBase" id="RU000439"/>
    </source>
</evidence>